<proteinExistence type="predicted"/>
<reference evidence="1" key="1">
    <citation type="journal article" date="2015" name="Nature">
        <title>Complex archaea that bridge the gap between prokaryotes and eukaryotes.</title>
        <authorList>
            <person name="Spang A."/>
            <person name="Saw J.H."/>
            <person name="Jorgensen S.L."/>
            <person name="Zaremba-Niedzwiedzka K."/>
            <person name="Martijn J."/>
            <person name="Lind A.E."/>
            <person name="van Eijk R."/>
            <person name="Schleper C."/>
            <person name="Guy L."/>
            <person name="Ettema T.J."/>
        </authorList>
    </citation>
    <scope>NUCLEOTIDE SEQUENCE</scope>
</reference>
<evidence type="ECO:0000313" key="1">
    <source>
        <dbReference type="EMBL" id="KKL45371.1"/>
    </source>
</evidence>
<name>A0A0F9CV64_9ZZZZ</name>
<comment type="caution">
    <text evidence="1">The sequence shown here is derived from an EMBL/GenBank/DDBJ whole genome shotgun (WGS) entry which is preliminary data.</text>
</comment>
<protein>
    <submittedName>
        <fullName evidence="1">Uncharacterized protein</fullName>
    </submittedName>
</protein>
<accession>A0A0F9CV64</accession>
<organism evidence="1">
    <name type="scientific">marine sediment metagenome</name>
    <dbReference type="NCBI Taxonomy" id="412755"/>
    <lineage>
        <taxon>unclassified sequences</taxon>
        <taxon>metagenomes</taxon>
        <taxon>ecological metagenomes</taxon>
    </lineage>
</organism>
<dbReference type="EMBL" id="LAZR01034412">
    <property type="protein sequence ID" value="KKL45371.1"/>
    <property type="molecule type" value="Genomic_DNA"/>
</dbReference>
<dbReference type="AlphaFoldDB" id="A0A0F9CV64"/>
<gene>
    <name evidence="1" type="ORF">LCGC14_2356360</name>
</gene>
<sequence>MKDLLHLKHLEKMNLLQRVLNLESGKGRLPTEEDWIYVTHILCKTYGWTLQELKKQPMRFVSGLMAKIALDKKRENEEKGGK</sequence>